<dbReference type="PROSITE" id="PS00509">
    <property type="entry name" value="RAS_GTPASE_ACTIV_1"/>
    <property type="match status" value="1"/>
</dbReference>
<dbReference type="PANTHER" id="PTHR46361:SF3">
    <property type="entry name" value="ELECTRON CARRIER_ PROTEIN DISULFIDE OXIDOREDUCTASE"/>
    <property type="match status" value="1"/>
</dbReference>
<evidence type="ECO:0000313" key="3">
    <source>
        <dbReference type="EMBL" id="KNC47806.1"/>
    </source>
</evidence>
<dbReference type="PROSITE" id="PS50018">
    <property type="entry name" value="RAS_GTPASE_ACTIV_2"/>
    <property type="match status" value="1"/>
</dbReference>
<proteinExistence type="predicted"/>
<protein>
    <recommendedName>
        <fullName evidence="2">Ras-GAP domain-containing protein</fullName>
    </recommendedName>
</protein>
<dbReference type="PANTHER" id="PTHR46361">
    <property type="entry name" value="ELECTRON CARRIER/ PROTEIN DISULFIDE OXIDOREDUCTASE"/>
    <property type="match status" value="1"/>
</dbReference>
<accession>A0A0L0D6T2</accession>
<dbReference type="InterPro" id="IPR001936">
    <property type="entry name" value="RasGAP_dom"/>
</dbReference>
<dbReference type="InterPro" id="IPR006869">
    <property type="entry name" value="DUF547"/>
</dbReference>
<gene>
    <name evidence="3" type="ORF">AMSG_04035</name>
</gene>
<dbReference type="Pfam" id="PF00616">
    <property type="entry name" value="RasGAP"/>
    <property type="match status" value="2"/>
</dbReference>
<dbReference type="OrthoDB" id="28245at2759"/>
<dbReference type="Gene3D" id="1.10.506.10">
    <property type="entry name" value="GTPase Activation - p120gap, domain 1"/>
    <property type="match status" value="2"/>
</dbReference>
<sequence length="999" mass="111025">MAASQVGSKLAVYEGLLDVLLDDEMQLVEAIVSQMDICDADKLAKIFVHCFESRDMTLQLLERSVTREIEKTEYAQVLFRGNSLASKMMTVYSRLVGTQYLRSTLWPVMSAVVESETSFEVDPNRARDGEDLTDNLGKVRHHVEAFLAAILDSIDSCPTPLRKLCAALMASVDTKFPESHFKVVGGYFFLRYLCPAVVSPPAYSLMDSFPKKTAHRGLVLIAKSLQNLANNVPFSANKERYLLDMNDFIEANVERLNEFFEALATVDDEVELPPPADIDAAKALQVRVDLQRYLSANYDNIVAALESGCGADAAVVAQFADVMQTLQQTVAAEQSKAAKAKGESATELDGGGGDDEGGSSGNDGLVLNMELEWTEKPRDAVAITRDLLSRLKNMAESAVNDLVLSSQSQMTLAMLGSASDTSMDTPAAMIDMLGAIPSASPGRLADMRDPYEWSKIANSIDFSEFMVDTAELQKVDLAALGSRAATIAFWINVYNMLVLHTRLLVGKMPTSVFARKSFFSNYKYNLGGHLFSLDDIYHGVLRGNPRFQIKRRDERVEYVISAYDPRVHFGVSQLNASSPVIRIMTAETVFRKLLWAAITYCNREVSVSAEKRGVTLPKLFSLYATDFGPFKTDVWSVLGLWLNEDVKDVLSSFLKTGKYKISYKDMDYGPKVPVFETDSGAEAFAVFSARKDAEKAASESAAPGSSAPAAAKAIEVTASTDDGSDEIESVVVDLDELFVVNVEEEWNDEVRPAVAVSIDLVTHLGRLVKTFMYGWTSVAGSRQFRDFVLVAGELQKVSLAPLSANERKCFFINIYNTLVTHLYIMCGPPTSIFSRKSFFKKFKYNIGGYSYTLNDIYHGILRCNRKKMFKKSDPRLAYSIPPGDFDPRIHFACSNLTESAGPVRVYHPATIDVELDAQVAASIKRVIEIKPAKNKIYLPKIIDMNLSDFVKKKDMVYDFFKSYLDADDQAAIEAFPNTSKKLRVWYRDWQWAPDPQFLC</sequence>
<dbReference type="STRING" id="461836.A0A0L0D6T2"/>
<dbReference type="RefSeq" id="XP_013759284.1">
    <property type="nucleotide sequence ID" value="XM_013903830.1"/>
</dbReference>
<reference evidence="3 4" key="1">
    <citation type="submission" date="2010-05" db="EMBL/GenBank/DDBJ databases">
        <title>The Genome Sequence of Thecamonas trahens ATCC 50062.</title>
        <authorList>
            <consortium name="The Broad Institute Genome Sequencing Platform"/>
            <person name="Russ C."/>
            <person name="Cuomo C."/>
            <person name="Shea T."/>
            <person name="Young S.K."/>
            <person name="Zeng Q."/>
            <person name="Koehrsen M."/>
            <person name="Haas B."/>
            <person name="Borodovsky M."/>
            <person name="Guigo R."/>
            <person name="Alvarado L."/>
            <person name="Berlin A."/>
            <person name="Bochicchio J."/>
            <person name="Borenstein D."/>
            <person name="Chapman S."/>
            <person name="Chen Z."/>
            <person name="Freedman E."/>
            <person name="Gellesch M."/>
            <person name="Goldberg J."/>
            <person name="Griggs A."/>
            <person name="Gujja S."/>
            <person name="Heilman E."/>
            <person name="Heiman D."/>
            <person name="Hepburn T."/>
            <person name="Howarth C."/>
            <person name="Jen D."/>
            <person name="Larson L."/>
            <person name="Mehta T."/>
            <person name="Park D."/>
            <person name="Pearson M."/>
            <person name="Roberts A."/>
            <person name="Saif S."/>
            <person name="Shenoy N."/>
            <person name="Sisk P."/>
            <person name="Stolte C."/>
            <person name="Sykes S."/>
            <person name="Thomson T."/>
            <person name="Walk T."/>
            <person name="White J."/>
            <person name="Yandava C."/>
            <person name="Burger G."/>
            <person name="Gray M.W."/>
            <person name="Holland P.W.H."/>
            <person name="King N."/>
            <person name="Lang F.B.F."/>
            <person name="Roger A.J."/>
            <person name="Ruiz-Trillo I."/>
            <person name="Lander E."/>
            <person name="Nusbaum C."/>
        </authorList>
    </citation>
    <scope>NUCLEOTIDE SEQUENCE [LARGE SCALE GENOMIC DNA]</scope>
    <source>
        <strain evidence="3 4">ATCC 50062</strain>
    </source>
</reference>
<dbReference type="eggNOG" id="KOG1826">
    <property type="taxonomic scope" value="Eukaryota"/>
</dbReference>
<dbReference type="InterPro" id="IPR008936">
    <property type="entry name" value="Rho_GTPase_activation_prot"/>
</dbReference>
<dbReference type="EMBL" id="GL349448">
    <property type="protein sequence ID" value="KNC47806.1"/>
    <property type="molecule type" value="Genomic_DNA"/>
</dbReference>
<name>A0A0L0D6T2_THETB</name>
<dbReference type="SUPFAM" id="SSF48350">
    <property type="entry name" value="GTPase activation domain, GAP"/>
    <property type="match status" value="1"/>
</dbReference>
<evidence type="ECO:0000256" key="1">
    <source>
        <dbReference type="SAM" id="MobiDB-lite"/>
    </source>
</evidence>
<dbReference type="Pfam" id="PF04784">
    <property type="entry name" value="DUF547"/>
    <property type="match status" value="2"/>
</dbReference>
<dbReference type="Proteomes" id="UP000054408">
    <property type="component" value="Unassembled WGS sequence"/>
</dbReference>
<dbReference type="GeneID" id="25563599"/>
<dbReference type="InterPro" id="IPR023152">
    <property type="entry name" value="RasGAP_CS"/>
</dbReference>
<dbReference type="SMART" id="SM00323">
    <property type="entry name" value="RasGAP"/>
    <property type="match status" value="1"/>
</dbReference>
<evidence type="ECO:0000259" key="2">
    <source>
        <dbReference type="PROSITE" id="PS50018"/>
    </source>
</evidence>
<dbReference type="OMA" id="MELEWTE"/>
<feature type="domain" description="Ras-GAP" evidence="2">
    <location>
        <begin position="39"/>
        <end position="230"/>
    </location>
</feature>
<organism evidence="3 4">
    <name type="scientific">Thecamonas trahens ATCC 50062</name>
    <dbReference type="NCBI Taxonomy" id="461836"/>
    <lineage>
        <taxon>Eukaryota</taxon>
        <taxon>Apusozoa</taxon>
        <taxon>Apusomonadida</taxon>
        <taxon>Apusomonadidae</taxon>
        <taxon>Thecamonas</taxon>
    </lineage>
</organism>
<evidence type="ECO:0000313" key="4">
    <source>
        <dbReference type="Proteomes" id="UP000054408"/>
    </source>
</evidence>
<feature type="region of interest" description="Disordered" evidence="1">
    <location>
        <begin position="337"/>
        <end position="364"/>
    </location>
</feature>
<keyword evidence="4" id="KW-1185">Reference proteome</keyword>
<dbReference type="AlphaFoldDB" id="A0A0L0D6T2"/>